<accession>A0A9P7E104</accession>
<dbReference type="AlphaFoldDB" id="A0A9P7E104"/>
<evidence type="ECO:0000313" key="2">
    <source>
        <dbReference type="Proteomes" id="UP000807769"/>
    </source>
</evidence>
<name>A0A9P7E104_9AGAM</name>
<dbReference type="EMBL" id="JABBWG010000040">
    <property type="protein sequence ID" value="KAG1808001.1"/>
    <property type="molecule type" value="Genomic_DNA"/>
</dbReference>
<gene>
    <name evidence="1" type="ORF">BJ212DRAFT_717166</name>
</gene>
<comment type="caution">
    <text evidence="1">The sequence shown here is derived from an EMBL/GenBank/DDBJ whole genome shotgun (WGS) entry which is preliminary data.</text>
</comment>
<organism evidence="1 2">
    <name type="scientific">Suillus subaureus</name>
    <dbReference type="NCBI Taxonomy" id="48587"/>
    <lineage>
        <taxon>Eukaryota</taxon>
        <taxon>Fungi</taxon>
        <taxon>Dikarya</taxon>
        <taxon>Basidiomycota</taxon>
        <taxon>Agaricomycotina</taxon>
        <taxon>Agaricomycetes</taxon>
        <taxon>Agaricomycetidae</taxon>
        <taxon>Boletales</taxon>
        <taxon>Suillineae</taxon>
        <taxon>Suillaceae</taxon>
        <taxon>Suillus</taxon>
    </lineage>
</organism>
<keyword evidence="2" id="KW-1185">Reference proteome</keyword>
<dbReference type="RefSeq" id="XP_041188386.1">
    <property type="nucleotide sequence ID" value="XM_041343907.1"/>
</dbReference>
<sequence>MYRLASMVRLDSLRDQALRAIHRSLDAGNILQELSSPFTSNVRISLRCSGGLLTRNCPMEQTLSLICTRNLCCGTILGRLHLRICRSRARRLLRVLPVT</sequence>
<protein>
    <submittedName>
        <fullName evidence="1">Uncharacterized protein</fullName>
    </submittedName>
</protein>
<evidence type="ECO:0000313" key="1">
    <source>
        <dbReference type="EMBL" id="KAG1808001.1"/>
    </source>
</evidence>
<dbReference type="OrthoDB" id="6359816at2759"/>
<proteinExistence type="predicted"/>
<reference evidence="1" key="1">
    <citation type="journal article" date="2020" name="New Phytol.">
        <title>Comparative genomics reveals dynamic genome evolution in host specialist ectomycorrhizal fungi.</title>
        <authorList>
            <person name="Lofgren L.A."/>
            <person name="Nguyen N.H."/>
            <person name="Vilgalys R."/>
            <person name="Ruytinx J."/>
            <person name="Liao H.L."/>
            <person name="Branco S."/>
            <person name="Kuo A."/>
            <person name="LaButti K."/>
            <person name="Lipzen A."/>
            <person name="Andreopoulos W."/>
            <person name="Pangilinan J."/>
            <person name="Riley R."/>
            <person name="Hundley H."/>
            <person name="Na H."/>
            <person name="Barry K."/>
            <person name="Grigoriev I.V."/>
            <person name="Stajich J.E."/>
            <person name="Kennedy P.G."/>
        </authorList>
    </citation>
    <scope>NUCLEOTIDE SEQUENCE</scope>
    <source>
        <strain evidence="1">MN1</strain>
    </source>
</reference>
<dbReference type="GeneID" id="64637923"/>
<dbReference type="Proteomes" id="UP000807769">
    <property type="component" value="Unassembled WGS sequence"/>
</dbReference>